<keyword evidence="3" id="KW-1185">Reference proteome</keyword>
<gene>
    <name evidence="2" type="ORF">Ctob_002499</name>
</gene>
<dbReference type="CDD" id="cd09272">
    <property type="entry name" value="RNase_HI_RT_Ty1"/>
    <property type="match status" value="1"/>
</dbReference>
<feature type="region of interest" description="Disordered" evidence="1">
    <location>
        <begin position="45"/>
        <end position="73"/>
    </location>
</feature>
<comment type="caution">
    <text evidence="2">The sequence shown here is derived from an EMBL/GenBank/DDBJ whole genome shotgun (WGS) entry which is preliminary data.</text>
</comment>
<dbReference type="Gene3D" id="3.30.420.10">
    <property type="entry name" value="Ribonuclease H-like superfamily/Ribonuclease H"/>
    <property type="match status" value="1"/>
</dbReference>
<keyword evidence="2" id="KW-0695">RNA-directed DNA polymerase</keyword>
<dbReference type="Proteomes" id="UP000037460">
    <property type="component" value="Unassembled WGS sequence"/>
</dbReference>
<keyword evidence="2" id="KW-0808">Transferase</keyword>
<keyword evidence="2" id="KW-0548">Nucleotidyltransferase</keyword>
<evidence type="ECO:0000313" key="2">
    <source>
        <dbReference type="EMBL" id="KOO26608.1"/>
    </source>
</evidence>
<protein>
    <submittedName>
        <fullName evidence="2">Reverse transcriptase</fullName>
    </submittedName>
</protein>
<name>A0A0M0JK38_9EUKA</name>
<dbReference type="InterPro" id="IPR036397">
    <property type="entry name" value="RNaseH_sf"/>
</dbReference>
<accession>A0A0M0JK38</accession>
<dbReference type="OrthoDB" id="8007265at2759"/>
<dbReference type="EMBL" id="JWZX01002829">
    <property type="protein sequence ID" value="KOO26608.1"/>
    <property type="molecule type" value="Genomic_DNA"/>
</dbReference>
<dbReference type="GO" id="GO:0003964">
    <property type="term" value="F:RNA-directed DNA polymerase activity"/>
    <property type="evidence" value="ECO:0007669"/>
    <property type="project" value="UniProtKB-KW"/>
</dbReference>
<organism evidence="2 3">
    <name type="scientific">Chrysochromulina tobinii</name>
    <dbReference type="NCBI Taxonomy" id="1460289"/>
    <lineage>
        <taxon>Eukaryota</taxon>
        <taxon>Haptista</taxon>
        <taxon>Haptophyta</taxon>
        <taxon>Prymnesiophyceae</taxon>
        <taxon>Prymnesiales</taxon>
        <taxon>Chrysochromulinaceae</taxon>
        <taxon>Chrysochromulina</taxon>
    </lineage>
</organism>
<proteinExistence type="predicted"/>
<reference evidence="3" key="1">
    <citation type="journal article" date="2015" name="PLoS Genet.">
        <title>Genome Sequence and Transcriptome Analyses of Chrysochromulina tobin: Metabolic Tools for Enhanced Algal Fitness in the Prominent Order Prymnesiales (Haptophyceae).</title>
        <authorList>
            <person name="Hovde B.T."/>
            <person name="Deodato C.R."/>
            <person name="Hunsperger H.M."/>
            <person name="Ryken S.A."/>
            <person name="Yost W."/>
            <person name="Jha R.K."/>
            <person name="Patterson J."/>
            <person name="Monnat R.J. Jr."/>
            <person name="Barlow S.B."/>
            <person name="Starkenburg S.R."/>
            <person name="Cattolico R.A."/>
        </authorList>
    </citation>
    <scope>NUCLEOTIDE SEQUENCE</scope>
    <source>
        <strain evidence="3">CCMP291</strain>
    </source>
</reference>
<feature type="region of interest" description="Disordered" evidence="1">
    <location>
        <begin position="891"/>
        <end position="913"/>
    </location>
</feature>
<evidence type="ECO:0000256" key="1">
    <source>
        <dbReference type="SAM" id="MobiDB-lite"/>
    </source>
</evidence>
<sequence length="1381" mass="149647">MISEPLITFDKLVIKIAIMLRNVQGAAKKAAKEVNSTALTYAGAAKGKGKGKGVAKGGAPAKGKGGKGAPGKGLGGKGATGMACAVCGKANVLTSACTCPPCVRCKFRFCPGAPGARAITGLGCVFDMPKFPEHKLVLQANGPIPKPLYEKAAREYAKWWNVPYEASATEASATELDEAAIRLEVEKGFALEGSVCEMEISSTERGIHTIVRGHPDLLALRDVMYLDAPSNTPMLPGCETIHLDDGANVMLIATKGLLKAAHARSWASNGAIASVAKGAKLSLEGEASLTMYPLCAGGAHEMLQLHGHKASGARRNIVPPQLLAKSLGATINYHSTKYGPPTYDISFPSGVEWLVLEYNDLFFAFVTVGSDTLIPRDLLRPKEAAGESEINEAEANSAGALSCIDPKVWASRLATGVVGIKSTMKAVKGMESVKALTNADIHTIEHDRHRRGQVAKRQPTNVERDPKERIFTPGSRFVCDAFTFPGREQVSHIPTRAGAKAPTCCMVAIDDATGYVYAKTSDTHTTDDWVDFFSHVHAAEVMYNHKMLAVKLDRAPEFDCERLKRRVESEIHVRVLIGPSGEHECVARAEQLMDTTARATEAMLQRAKRNLGADPRRYQALAHKYALYLHNRRPDKEGEPSRMQRHCGRVPDFGDKNGMVPYVFGCQVVRLRDENERTNWKGAGKRVADGVFVGIEHSSYMVYNTTTSKLTFEPFIWPLDELELSRTGMAAGAAQHDVACQIELSTVEPLVLLPPKSPTRVPTPKEPVASVDAPVGTRVKVFWQGVKGQPELDKWYEGTVVSITALANGQLRHVIKYDGWPDEHVHDLVNGGKQWMRLNAIASPSQGLEKGNAKVPVFLPGVPEPLPAPIAAPAPSTDQWTTIGKAGKAVKPTGKAAAVPAQPAKPPVRTTRHSIQNGDISVAELAEKALERGQATPSMAQIIVEHLMGDFAPDLLQGDTVDSILERVADVPYEPIQFSSADSIDLEASGTQIEYVTEAGTKAVMDQPKGYSQARDAFKLKHVKGGKLKSLADSLQMLPLNPSGKVTHITKEVQTLTGNLQYFKKVSAGELNVVTHRLSCVQASAPPEAVIVAKAAMIMAYESRFRGITYSKCDVAKSVKTLEGFPREQGIHAMADASWGERNIYGILIMMNNGVIVAETKKMGPVDSSAEAEGIATSKCAEILENVREIARGMGILPDEPTVIRGDNQSSVRVSNDPKAAGRLRHAQRRFATCQARVARGDVIIVHVSDANNAADFLTKWIPVIKLNASIAYASNAQAKLDYVTAPRLAPALEASMADFDPYYSETESDVVTEEGDYADAGWVTGDGPAMCMFDYFDDFVRHYRIYETSFEMWYAWNAAQSFCLEEFEEVAPEENNDDVG</sequence>
<evidence type="ECO:0000313" key="3">
    <source>
        <dbReference type="Proteomes" id="UP000037460"/>
    </source>
</evidence>
<dbReference type="GO" id="GO:0003676">
    <property type="term" value="F:nucleic acid binding"/>
    <property type="evidence" value="ECO:0007669"/>
    <property type="project" value="InterPro"/>
</dbReference>